<dbReference type="InterPro" id="IPR027417">
    <property type="entry name" value="P-loop_NTPase"/>
</dbReference>
<evidence type="ECO:0000259" key="5">
    <source>
        <dbReference type="PROSITE" id="PS50893"/>
    </source>
</evidence>
<reference evidence="7 9" key="2">
    <citation type="submission" date="2018-08" db="EMBL/GenBank/DDBJ databases">
        <title>Genome Sequence of Clavibacter michiganensis Subspecies type strains, and the Atypical Peach-Colored Strains Isolated from Tomato.</title>
        <authorList>
            <person name="Osdaghi E."/>
            <person name="Portier P."/>
            <person name="Briand M."/>
            <person name="Jacques M.-A."/>
        </authorList>
    </citation>
    <scope>NUCLEOTIDE SEQUENCE [LARGE SCALE GENOMIC DNA]</scope>
    <source>
        <strain evidence="7 9">CFBP 6488</strain>
    </source>
</reference>
<dbReference type="AlphaFoldDB" id="A0A0D5CDY8"/>
<evidence type="ECO:0000256" key="4">
    <source>
        <dbReference type="ARBA" id="ARBA00022840"/>
    </source>
</evidence>
<dbReference type="GO" id="GO:0016887">
    <property type="term" value="F:ATP hydrolysis activity"/>
    <property type="evidence" value="ECO:0007669"/>
    <property type="project" value="InterPro"/>
</dbReference>
<dbReference type="EMBL" id="QWEA01000022">
    <property type="protein sequence ID" value="RIJ44761.1"/>
    <property type="molecule type" value="Genomic_DNA"/>
</dbReference>
<dbReference type="Pfam" id="PF00005">
    <property type="entry name" value="ABC_tran"/>
    <property type="match status" value="1"/>
</dbReference>
<proteinExistence type="inferred from homology"/>
<evidence type="ECO:0000256" key="2">
    <source>
        <dbReference type="ARBA" id="ARBA00022448"/>
    </source>
</evidence>
<name>A0A0D5CDY8_9MICO</name>
<evidence type="ECO:0000313" key="6">
    <source>
        <dbReference type="EMBL" id="AJW77811.1"/>
    </source>
</evidence>
<dbReference type="RefSeq" id="WP_045526055.1">
    <property type="nucleotide sequence ID" value="NZ_CP011043.1"/>
</dbReference>
<feature type="domain" description="ABC transporter" evidence="5">
    <location>
        <begin position="6"/>
        <end position="231"/>
    </location>
</feature>
<evidence type="ECO:0000313" key="7">
    <source>
        <dbReference type="EMBL" id="RIJ44761.1"/>
    </source>
</evidence>
<evidence type="ECO:0000256" key="3">
    <source>
        <dbReference type="ARBA" id="ARBA00022741"/>
    </source>
</evidence>
<dbReference type="InterPro" id="IPR003439">
    <property type="entry name" value="ABC_transporter-like_ATP-bd"/>
</dbReference>
<dbReference type="Proteomes" id="UP000032604">
    <property type="component" value="Chromosome"/>
</dbReference>
<comment type="similarity">
    <text evidence="1">Belongs to the ABC transporter superfamily.</text>
</comment>
<dbReference type="KEGG" id="cmh:VO01_00355"/>
<accession>A0A0D5CDY8</accession>
<evidence type="ECO:0000256" key="1">
    <source>
        <dbReference type="ARBA" id="ARBA00005417"/>
    </source>
</evidence>
<keyword evidence="4 7" id="KW-0067">ATP-binding</keyword>
<dbReference type="Gene3D" id="3.40.50.300">
    <property type="entry name" value="P-loop containing nucleotide triphosphate hydrolases"/>
    <property type="match status" value="1"/>
</dbReference>
<dbReference type="InterPro" id="IPR003593">
    <property type="entry name" value="AAA+_ATPase"/>
</dbReference>
<evidence type="ECO:0000313" key="8">
    <source>
        <dbReference type="Proteomes" id="UP000032604"/>
    </source>
</evidence>
<sequence length="241" mass="25701">MRKTAVEFDGFSKELGGRRVVDSLDFAVEEGRVVGLLGPNGAGKSTAMRGLVGLLRPSAGSATVFGRPFAELADPARTVGVHMDGLGFEAGITGRRHLEILATAAGMPRERATEALELVGLAEQGRKRVKAYSTGMRQRLGLASALIGEPDLLVLDEPANGLDPEGLRWLRSFLRAQADAGRTILVSSHQLSELEHVVDDVVVMKRSLLYHGPLAALTRSGDQSLEDAYFDLVSASEGVAR</sequence>
<organism evidence="6 8">
    <name type="scientific">Clavibacter michiganensis subsp. insidiosus</name>
    <dbReference type="NCBI Taxonomy" id="33014"/>
    <lineage>
        <taxon>Bacteria</taxon>
        <taxon>Bacillati</taxon>
        <taxon>Actinomycetota</taxon>
        <taxon>Actinomycetes</taxon>
        <taxon>Micrococcales</taxon>
        <taxon>Microbacteriaceae</taxon>
        <taxon>Clavibacter</taxon>
    </lineage>
</organism>
<protein>
    <submittedName>
        <fullName evidence="7">ATP-binding cassette domain-containing protein</fullName>
    </submittedName>
</protein>
<dbReference type="PANTHER" id="PTHR43335">
    <property type="entry name" value="ABC TRANSPORTER, ATP-BINDING PROTEIN"/>
    <property type="match status" value="1"/>
</dbReference>
<keyword evidence="3" id="KW-0547">Nucleotide-binding</keyword>
<dbReference type="HOGENOM" id="CLU_000604_1_2_11"/>
<reference evidence="6 8" key="1">
    <citation type="journal article" date="2015" name="Genome Announc.">
        <title>Complete Genome Sequence of Clavibacter michiganensis subsp. insidiosus R1-1 Using PacBio Single-Molecule Real-Time Technology.</title>
        <authorList>
            <person name="Lu Y."/>
            <person name="Samac D.A."/>
            <person name="Glazebrook J."/>
            <person name="Ishimaru C.A."/>
        </authorList>
    </citation>
    <scope>NUCLEOTIDE SEQUENCE [LARGE SCALE GENOMIC DNA]</scope>
    <source>
        <strain evidence="6 8">R1-1</strain>
    </source>
</reference>
<dbReference type="PATRIC" id="fig|33014.5.peg.79"/>
<dbReference type="EMBL" id="CP011043">
    <property type="protein sequence ID" value="AJW77811.1"/>
    <property type="molecule type" value="Genomic_DNA"/>
</dbReference>
<dbReference type="SUPFAM" id="SSF52540">
    <property type="entry name" value="P-loop containing nucleoside triphosphate hydrolases"/>
    <property type="match status" value="1"/>
</dbReference>
<keyword evidence="2" id="KW-0813">Transport</keyword>
<evidence type="ECO:0000313" key="9">
    <source>
        <dbReference type="Proteomes" id="UP000266634"/>
    </source>
</evidence>
<gene>
    <name evidence="7" type="ORF">DZF93_01645</name>
    <name evidence="6" type="ORF">VO01_00355</name>
</gene>
<dbReference type="SMART" id="SM00382">
    <property type="entry name" value="AAA"/>
    <property type="match status" value="1"/>
</dbReference>
<dbReference type="GO" id="GO:0005524">
    <property type="term" value="F:ATP binding"/>
    <property type="evidence" value="ECO:0007669"/>
    <property type="project" value="UniProtKB-KW"/>
</dbReference>
<dbReference type="OrthoDB" id="9804819at2"/>
<dbReference type="PROSITE" id="PS50893">
    <property type="entry name" value="ABC_TRANSPORTER_2"/>
    <property type="match status" value="1"/>
</dbReference>
<dbReference type="Proteomes" id="UP000266634">
    <property type="component" value="Unassembled WGS sequence"/>
</dbReference>
<dbReference type="PANTHER" id="PTHR43335:SF4">
    <property type="entry name" value="ABC TRANSPORTER, ATP-BINDING PROTEIN"/>
    <property type="match status" value="1"/>
</dbReference>